<evidence type="ECO:0000313" key="1">
    <source>
        <dbReference type="EMBL" id="QHT35087.1"/>
    </source>
</evidence>
<accession>A0A6C0F0T8</accession>
<reference evidence="1" key="1">
    <citation type="journal article" date="2020" name="Nature">
        <title>Giant virus diversity and host interactions through global metagenomics.</title>
        <authorList>
            <person name="Schulz F."/>
            <person name="Roux S."/>
            <person name="Paez-Espino D."/>
            <person name="Jungbluth S."/>
            <person name="Walsh D.A."/>
            <person name="Denef V.J."/>
            <person name="McMahon K.D."/>
            <person name="Konstantinidis K.T."/>
            <person name="Eloe-Fadrosh E.A."/>
            <person name="Kyrpides N.C."/>
            <person name="Woyke T."/>
        </authorList>
    </citation>
    <scope>NUCLEOTIDE SEQUENCE</scope>
    <source>
        <strain evidence="1">GVMAG-M-3300009180-1</strain>
    </source>
</reference>
<sequence length="133" mass="15327">MSEKTTLLRAFNAHLFEFLDDIITILPGNSGLVSTKTAFELYKKANPTLLIKIWYTYVYEPYAKIIDEGDLDFFINKDYSTELSNLSNSQNVLNAIETLRGQIRAMSETNRNHSLQYIRNLCKLSNMYNSSLN</sequence>
<name>A0A6C0F0T8_9ZZZZ</name>
<proteinExistence type="predicted"/>
<organism evidence="1">
    <name type="scientific">viral metagenome</name>
    <dbReference type="NCBI Taxonomy" id="1070528"/>
    <lineage>
        <taxon>unclassified sequences</taxon>
        <taxon>metagenomes</taxon>
        <taxon>organismal metagenomes</taxon>
    </lineage>
</organism>
<protein>
    <submittedName>
        <fullName evidence="1">Uncharacterized protein</fullName>
    </submittedName>
</protein>
<dbReference type="EMBL" id="MN739012">
    <property type="protein sequence ID" value="QHT35087.1"/>
    <property type="molecule type" value="Genomic_DNA"/>
</dbReference>
<dbReference type="AlphaFoldDB" id="A0A6C0F0T8"/>